<name>A0AAD9Q6W3_ACRCE</name>
<dbReference type="Proteomes" id="UP001249851">
    <property type="component" value="Unassembled WGS sequence"/>
</dbReference>
<evidence type="ECO:0000313" key="2">
    <source>
        <dbReference type="EMBL" id="KAK2555840.1"/>
    </source>
</evidence>
<evidence type="ECO:0000313" key="3">
    <source>
        <dbReference type="Proteomes" id="UP001249851"/>
    </source>
</evidence>
<dbReference type="InterPro" id="IPR014710">
    <property type="entry name" value="RmlC-like_jellyroll"/>
</dbReference>
<dbReference type="PANTHER" id="PTHR23011:SF44">
    <property type="entry name" value="CYCLIC NUCLEOTIDE-BINDING DOMAIN-CONTAINING PROTEIN"/>
    <property type="match status" value="1"/>
</dbReference>
<dbReference type="PROSITE" id="PS50042">
    <property type="entry name" value="CNMP_BINDING_3"/>
    <property type="match status" value="1"/>
</dbReference>
<dbReference type="InterPro" id="IPR018488">
    <property type="entry name" value="cNMP-bd_CS"/>
</dbReference>
<evidence type="ECO:0000259" key="1">
    <source>
        <dbReference type="PROSITE" id="PS50042"/>
    </source>
</evidence>
<protein>
    <submittedName>
        <fullName evidence="2">Cyclic nucleotide-binding domain-containing protein 2</fullName>
    </submittedName>
</protein>
<reference evidence="2" key="2">
    <citation type="journal article" date="2023" name="Science">
        <title>Genomic signatures of disease resistance in endangered staghorn corals.</title>
        <authorList>
            <person name="Vollmer S.V."/>
            <person name="Selwyn J.D."/>
            <person name="Despard B.A."/>
            <person name="Roesel C.L."/>
        </authorList>
    </citation>
    <scope>NUCLEOTIDE SEQUENCE</scope>
    <source>
        <tissue evidence="2">Whole Organism</tissue>
    </source>
</reference>
<dbReference type="CDD" id="cd00038">
    <property type="entry name" value="CAP_ED"/>
    <property type="match status" value="1"/>
</dbReference>
<proteinExistence type="predicted"/>
<dbReference type="PANTHER" id="PTHR23011">
    <property type="entry name" value="CYCLIC NUCLEOTIDE-BINDING DOMAIN CONTAINING PROTEIN"/>
    <property type="match status" value="1"/>
</dbReference>
<accession>A0AAD9Q6W3</accession>
<dbReference type="AlphaFoldDB" id="A0AAD9Q6W3"/>
<dbReference type="Pfam" id="PF00027">
    <property type="entry name" value="cNMP_binding"/>
    <property type="match status" value="1"/>
</dbReference>
<dbReference type="InterPro" id="IPR018490">
    <property type="entry name" value="cNMP-bd_dom_sf"/>
</dbReference>
<comment type="caution">
    <text evidence="2">The sequence shown here is derived from an EMBL/GenBank/DDBJ whole genome shotgun (WGS) entry which is preliminary data.</text>
</comment>
<dbReference type="EMBL" id="JARQWQ010000060">
    <property type="protein sequence ID" value="KAK2555840.1"/>
    <property type="molecule type" value="Genomic_DNA"/>
</dbReference>
<reference evidence="2" key="1">
    <citation type="journal article" date="2023" name="G3 (Bethesda)">
        <title>Whole genome assembly and annotation of the endangered Caribbean coral Acropora cervicornis.</title>
        <authorList>
            <person name="Selwyn J.D."/>
            <person name="Vollmer S.V."/>
        </authorList>
    </citation>
    <scope>NUCLEOTIDE SEQUENCE</scope>
    <source>
        <strain evidence="2">K2</strain>
    </source>
</reference>
<keyword evidence="3" id="KW-1185">Reference proteome</keyword>
<organism evidence="2 3">
    <name type="scientific">Acropora cervicornis</name>
    <name type="common">Staghorn coral</name>
    <dbReference type="NCBI Taxonomy" id="6130"/>
    <lineage>
        <taxon>Eukaryota</taxon>
        <taxon>Metazoa</taxon>
        <taxon>Cnidaria</taxon>
        <taxon>Anthozoa</taxon>
        <taxon>Hexacorallia</taxon>
        <taxon>Scleractinia</taxon>
        <taxon>Astrocoeniina</taxon>
        <taxon>Acroporidae</taxon>
        <taxon>Acropora</taxon>
    </lineage>
</organism>
<dbReference type="SUPFAM" id="SSF51206">
    <property type="entry name" value="cAMP-binding domain-like"/>
    <property type="match status" value="2"/>
</dbReference>
<feature type="domain" description="Cyclic nucleotide-binding" evidence="1">
    <location>
        <begin position="43"/>
        <end position="159"/>
    </location>
</feature>
<dbReference type="PROSITE" id="PS00889">
    <property type="entry name" value="CNMP_BINDING_2"/>
    <property type="match status" value="1"/>
</dbReference>
<dbReference type="InterPro" id="IPR000595">
    <property type="entry name" value="cNMP-bd_dom"/>
</dbReference>
<sequence length="383" mass="45432">FKRHVQSCGFIPSFVKKTLKIPSWSRTDEEIEVILQVVKKLKYFDRYPMYLKRELAKVLFYDKFERGRVVMMRTPFISYYRVQMEEDKSTGEQHKQLMGEMEEGDAFGELALLQNTRRTATIICKQDSEFLRVDKPDFDEVLRNSHQIEWERKLSMLSSQPTLQDWTEPEIGAIVQHTKVREFPPNSMIVGDIHNPPDNLYLIHSGNCRVVREITMFQRESLYGSKKLMLPPIDYNKRDVNRNNEKVIKKYLTIHILKKGDAFGVGEDLKKTFVVSIGRVHCLVVSRLVFLKRDRGKALEIVKQNLSEAFMTQREAFKFYIEDRNWKIYKKKLVDEIVKRRKRLHCTTFHDVPAVVRADNEHYFEDEKNDLLLRQICTKNMKK</sequence>
<dbReference type="Gene3D" id="2.60.120.10">
    <property type="entry name" value="Jelly Rolls"/>
    <property type="match status" value="3"/>
</dbReference>
<feature type="non-terminal residue" evidence="2">
    <location>
        <position position="1"/>
    </location>
</feature>
<gene>
    <name evidence="2" type="ORF">P5673_022481</name>
</gene>